<dbReference type="Gene3D" id="3.40.50.1820">
    <property type="entry name" value="alpha/beta hydrolase"/>
    <property type="match status" value="1"/>
</dbReference>
<evidence type="ECO:0000313" key="4">
    <source>
        <dbReference type="EMBL" id="MTE01896.1"/>
    </source>
</evidence>
<gene>
    <name evidence="4" type="ORF">GIY56_16520</name>
</gene>
<dbReference type="Proteomes" id="UP000481417">
    <property type="component" value="Unassembled WGS sequence"/>
</dbReference>
<dbReference type="Gene3D" id="2.60.40.2180">
    <property type="match status" value="1"/>
</dbReference>
<dbReference type="SUPFAM" id="SSF53474">
    <property type="entry name" value="alpha/beta-Hydrolases"/>
    <property type="match status" value="1"/>
</dbReference>
<dbReference type="AlphaFoldDB" id="A0A6L6HRS7"/>
<organism evidence="4 5">
    <name type="scientific">Paracoccus lichenicola</name>
    <dbReference type="NCBI Taxonomy" id="2665644"/>
    <lineage>
        <taxon>Bacteria</taxon>
        <taxon>Pseudomonadati</taxon>
        <taxon>Pseudomonadota</taxon>
        <taxon>Alphaproteobacteria</taxon>
        <taxon>Rhodobacterales</taxon>
        <taxon>Paracoccaceae</taxon>
        <taxon>Paracoccus</taxon>
    </lineage>
</organism>
<dbReference type="InterPro" id="IPR041172">
    <property type="entry name" value="EstA_Ig-like_N"/>
</dbReference>
<accession>A0A6L6HRS7</accession>
<keyword evidence="1 2" id="KW-0732">Signal</keyword>
<reference evidence="4 5" key="1">
    <citation type="submission" date="2019-11" db="EMBL/GenBank/DDBJ databases">
        <authorList>
            <person name="Lang L."/>
        </authorList>
    </citation>
    <scope>NUCLEOTIDE SEQUENCE [LARGE SCALE GENOMIC DNA]</scope>
    <source>
        <strain evidence="4 5">YIM 132242</strain>
    </source>
</reference>
<dbReference type="InterPro" id="IPR050955">
    <property type="entry name" value="Plant_Biomass_Hydrol_Est"/>
</dbReference>
<dbReference type="RefSeq" id="WP_154765972.1">
    <property type="nucleotide sequence ID" value="NZ_WMBT01000019.1"/>
</dbReference>
<dbReference type="PANTHER" id="PTHR43037">
    <property type="entry name" value="UNNAMED PRODUCT-RELATED"/>
    <property type="match status" value="1"/>
</dbReference>
<feature type="domain" description="Esterase Ig-like N-terminal" evidence="3">
    <location>
        <begin position="43"/>
        <end position="143"/>
    </location>
</feature>
<dbReference type="Pfam" id="PF18435">
    <property type="entry name" value="EstA_Ig_like"/>
    <property type="match status" value="1"/>
</dbReference>
<evidence type="ECO:0000313" key="5">
    <source>
        <dbReference type="Proteomes" id="UP000481417"/>
    </source>
</evidence>
<protein>
    <submittedName>
        <fullName evidence="4">Pyrroline-5-carboxylate reductase</fullName>
    </submittedName>
</protein>
<proteinExistence type="predicted"/>
<sequence length="426" mass="44753">MTLPKTLMLSLLLSCPSVEIFAQPTRGGPVVNRTVFQTKTIASVTAVTEVFGRGQKVSGAVVEYAESLAVSPVAASAFEVNDRTILSARVAAGPDTGAPEEEGRFVHLALDPADEAATVFGPDTDKAAEIAVEQVAPLALARGGTVAPTERAVLNTRVRNLVVDDFQPFRFTDPETGLILDYNLYIPEGPGPLPLVTFLHDAGVTGPNPRRVLQQGLGAVAFASPADQARHPAFVLAPQFPVALANDAGQTSVYVEMLPRLLEQLAADHPIDRDRLYVTGQSGGCMSSIALNLAHPDLFAATFCVAGQWDAGTAARLAGTNFWAVVSEDDAKAFPGMGAIMDAIAAEGGTVARGILDAKAAPEAMEQAVAAIRARSPEAHVFFTPFVAGSVLPEGGAGNDGAGHVNTWVHAYAIPAIRDWLFEQRR</sequence>
<feature type="signal peptide" evidence="2">
    <location>
        <begin position="1"/>
        <end position="22"/>
    </location>
</feature>
<feature type="chain" id="PRO_5026886837" evidence="2">
    <location>
        <begin position="23"/>
        <end position="426"/>
    </location>
</feature>
<comment type="caution">
    <text evidence="4">The sequence shown here is derived from an EMBL/GenBank/DDBJ whole genome shotgun (WGS) entry which is preliminary data.</text>
</comment>
<keyword evidence="5" id="KW-1185">Reference proteome</keyword>
<name>A0A6L6HRS7_9RHOB</name>
<evidence type="ECO:0000256" key="2">
    <source>
        <dbReference type="SAM" id="SignalP"/>
    </source>
</evidence>
<dbReference type="InterPro" id="IPR029058">
    <property type="entry name" value="AB_hydrolase_fold"/>
</dbReference>
<dbReference type="PANTHER" id="PTHR43037:SF1">
    <property type="entry name" value="BLL1128 PROTEIN"/>
    <property type="match status" value="1"/>
</dbReference>
<evidence type="ECO:0000256" key="1">
    <source>
        <dbReference type="ARBA" id="ARBA00022729"/>
    </source>
</evidence>
<dbReference type="EMBL" id="WMBT01000019">
    <property type="protein sequence ID" value="MTE01896.1"/>
    <property type="molecule type" value="Genomic_DNA"/>
</dbReference>
<evidence type="ECO:0000259" key="3">
    <source>
        <dbReference type="Pfam" id="PF18435"/>
    </source>
</evidence>